<dbReference type="GO" id="GO:0005524">
    <property type="term" value="F:ATP binding"/>
    <property type="evidence" value="ECO:0007669"/>
    <property type="project" value="UniProtKB-KW"/>
</dbReference>
<gene>
    <name evidence="9" type="ORF">SAMN05421757_104335</name>
</gene>
<dbReference type="NCBIfam" id="TIGR00476">
    <property type="entry name" value="selD"/>
    <property type="match status" value="1"/>
</dbReference>
<dbReference type="InterPro" id="IPR016188">
    <property type="entry name" value="PurM-like_N"/>
</dbReference>
<dbReference type="GO" id="GO:0005737">
    <property type="term" value="C:cytoplasm"/>
    <property type="evidence" value="ECO:0007669"/>
    <property type="project" value="TreeGrafter"/>
</dbReference>
<dbReference type="EMBL" id="FZOY01000004">
    <property type="protein sequence ID" value="SNS91425.1"/>
    <property type="molecule type" value="Genomic_DNA"/>
</dbReference>
<evidence type="ECO:0000256" key="1">
    <source>
        <dbReference type="ARBA" id="ARBA00022679"/>
    </source>
</evidence>
<name>A0A239ICZ3_9RHOB</name>
<evidence type="ECO:0000259" key="8">
    <source>
        <dbReference type="Pfam" id="PF07992"/>
    </source>
</evidence>
<reference evidence="9 10" key="1">
    <citation type="submission" date="2017-06" db="EMBL/GenBank/DDBJ databases">
        <authorList>
            <person name="Kim H.J."/>
            <person name="Triplett B.A."/>
        </authorList>
    </citation>
    <scope>NUCLEOTIDE SEQUENCE [LARGE SCALE GENOMIC DNA]</scope>
    <source>
        <strain evidence="9 10">DSM 29339</strain>
    </source>
</reference>
<keyword evidence="3" id="KW-0418">Kinase</keyword>
<protein>
    <submittedName>
        <fullName evidence="9">Selenophosphate synthase</fullName>
    </submittedName>
</protein>
<dbReference type="Pfam" id="PF02769">
    <property type="entry name" value="AIRS_C"/>
    <property type="match status" value="1"/>
</dbReference>
<dbReference type="AlphaFoldDB" id="A0A239ICZ3"/>
<evidence type="ECO:0000256" key="3">
    <source>
        <dbReference type="ARBA" id="ARBA00022777"/>
    </source>
</evidence>
<dbReference type="OrthoDB" id="9767928at2"/>
<dbReference type="Gene3D" id="3.30.1330.10">
    <property type="entry name" value="PurM-like, N-terminal domain"/>
    <property type="match status" value="1"/>
</dbReference>
<dbReference type="Proteomes" id="UP000198426">
    <property type="component" value="Unassembled WGS sequence"/>
</dbReference>
<dbReference type="InterPro" id="IPR010918">
    <property type="entry name" value="PurM-like_C_dom"/>
</dbReference>
<dbReference type="Pfam" id="PF07992">
    <property type="entry name" value="Pyr_redox_2"/>
    <property type="match status" value="1"/>
</dbReference>
<organism evidence="9 10">
    <name type="scientific">Tropicimonas sediminicola</name>
    <dbReference type="NCBI Taxonomy" id="1031541"/>
    <lineage>
        <taxon>Bacteria</taxon>
        <taxon>Pseudomonadati</taxon>
        <taxon>Pseudomonadota</taxon>
        <taxon>Alphaproteobacteria</taxon>
        <taxon>Rhodobacterales</taxon>
        <taxon>Roseobacteraceae</taxon>
        <taxon>Tropicimonas</taxon>
    </lineage>
</organism>
<dbReference type="GO" id="GO:0004756">
    <property type="term" value="F:selenide, water dikinase activity"/>
    <property type="evidence" value="ECO:0007669"/>
    <property type="project" value="TreeGrafter"/>
</dbReference>
<dbReference type="NCBIfam" id="TIGR03169">
    <property type="entry name" value="Nterm_to_SelD"/>
    <property type="match status" value="1"/>
</dbReference>
<keyword evidence="5" id="KW-0711">Selenium</keyword>
<keyword evidence="1" id="KW-0808">Transferase</keyword>
<dbReference type="SUPFAM" id="SSF56042">
    <property type="entry name" value="PurM C-terminal domain-like"/>
    <property type="match status" value="1"/>
</dbReference>
<keyword evidence="2" id="KW-0547">Nucleotide-binding</keyword>
<evidence type="ECO:0000256" key="5">
    <source>
        <dbReference type="ARBA" id="ARBA00023266"/>
    </source>
</evidence>
<proteinExistence type="predicted"/>
<dbReference type="SUPFAM" id="SSF51905">
    <property type="entry name" value="FAD/NAD(P)-binding domain"/>
    <property type="match status" value="2"/>
</dbReference>
<dbReference type="InterPro" id="IPR036921">
    <property type="entry name" value="PurM-like_N_sf"/>
</dbReference>
<dbReference type="Gene3D" id="3.50.50.100">
    <property type="match status" value="1"/>
</dbReference>
<evidence type="ECO:0000313" key="10">
    <source>
        <dbReference type="Proteomes" id="UP000198426"/>
    </source>
</evidence>
<keyword evidence="4" id="KW-0067">ATP-binding</keyword>
<dbReference type="RefSeq" id="WP_089233414.1">
    <property type="nucleotide sequence ID" value="NZ_FZOY01000004.1"/>
</dbReference>
<dbReference type="InterPro" id="IPR023753">
    <property type="entry name" value="FAD/NAD-binding_dom"/>
</dbReference>
<dbReference type="InterPro" id="IPR017584">
    <property type="entry name" value="Pyridine_nucleo_diS_OxRdtase_N"/>
</dbReference>
<evidence type="ECO:0000256" key="4">
    <source>
        <dbReference type="ARBA" id="ARBA00022840"/>
    </source>
</evidence>
<dbReference type="PANTHER" id="PTHR10256:SF0">
    <property type="entry name" value="INACTIVE SELENIDE, WATER DIKINASE-LIKE PROTEIN-RELATED"/>
    <property type="match status" value="1"/>
</dbReference>
<dbReference type="SUPFAM" id="SSF55326">
    <property type="entry name" value="PurM N-terminal domain-like"/>
    <property type="match status" value="1"/>
</dbReference>
<evidence type="ECO:0000259" key="6">
    <source>
        <dbReference type="Pfam" id="PF00586"/>
    </source>
</evidence>
<evidence type="ECO:0000259" key="7">
    <source>
        <dbReference type="Pfam" id="PF02769"/>
    </source>
</evidence>
<evidence type="ECO:0000256" key="2">
    <source>
        <dbReference type="ARBA" id="ARBA00022741"/>
    </source>
</evidence>
<dbReference type="InterPro" id="IPR036188">
    <property type="entry name" value="FAD/NAD-bd_sf"/>
</dbReference>
<dbReference type="GO" id="GO:0016260">
    <property type="term" value="P:selenocysteine biosynthetic process"/>
    <property type="evidence" value="ECO:0007669"/>
    <property type="project" value="TreeGrafter"/>
</dbReference>
<feature type="domain" description="FAD/NAD(P)-binding" evidence="8">
    <location>
        <begin position="10"/>
        <end position="303"/>
    </location>
</feature>
<feature type="domain" description="PurM-like C-terminal" evidence="7">
    <location>
        <begin position="553"/>
        <end position="719"/>
    </location>
</feature>
<dbReference type="Gene3D" id="3.90.650.10">
    <property type="entry name" value="PurM-like C-terminal domain"/>
    <property type="match status" value="1"/>
</dbReference>
<dbReference type="GO" id="GO:0016491">
    <property type="term" value="F:oxidoreductase activity"/>
    <property type="evidence" value="ECO:0007669"/>
    <property type="project" value="InterPro"/>
</dbReference>
<sequence>MHAALPLTRDLVLIGGGHTHALVLRMWGMRPLPGVRVTLINPGPTAPYSGMLPGHVAGHYGLDELEIDLVKLARFAGARIVAGAAVGIDRAARRVKLAGHPDVRYDICSIDIGIHTRMPDLPGFAEHGIAAKPLDRFAEAWRAWCAEVASGDATPEACVIGAGVAGVELALAMSHRLRTLGAKPRLGLVDAGSALDGMPRRTRNLLLDRLAHEYVALHEHVEVAEVARDAVRLGDGTTLPSGFTLGVAGARPHGWIADTGLELHEGYITVDASLRSVSDPAILACGDCAHLGFAPRPKAGVYAVRAAPILFANLRAELAGTRPRRFRPQKDYLKLISMGGKEAVADKNGITVSGGWLWRWKDHIDRSFMRKFHDLPAMAPPPLPPVHAKGVEAVLGDKPLCGGCGAKVAGARLRAALAGLPPPERSDVLSLPGDDAAVLAIGDARQVLTTDHIRAFTEDPVALARITAVHALGDIWAMGARPQAALASITLPRMRDEMQEATLREILDTASEVFRAEGAELVGGHTSVGAELTVGFTLTGLASERPITLAGARPGDVLLLTKPIGSGTVLAGEMQGKAQGRHVLATLASMARPQGAAAAILDGAHAMTDVTGFGLAGHLMGICEASGVGAEITLEAVPIYPGAEELAGAGVRSTLFPANREVAGRMVLPEGPRADLLFDPQTAGGLLAAVPEADATELLCALDAAGFPAARIGRIVEGPPFIAVT</sequence>
<dbReference type="InterPro" id="IPR004536">
    <property type="entry name" value="SPS/SelD"/>
</dbReference>
<accession>A0A239ICZ3</accession>
<dbReference type="PANTHER" id="PTHR10256">
    <property type="entry name" value="SELENIDE, WATER DIKINASE"/>
    <property type="match status" value="1"/>
</dbReference>
<dbReference type="Pfam" id="PF00586">
    <property type="entry name" value="AIRS"/>
    <property type="match status" value="1"/>
</dbReference>
<dbReference type="InterPro" id="IPR036676">
    <property type="entry name" value="PurM-like_C_sf"/>
</dbReference>
<keyword evidence="10" id="KW-1185">Reference proteome</keyword>
<evidence type="ECO:0000313" key="9">
    <source>
        <dbReference type="EMBL" id="SNS91425.1"/>
    </source>
</evidence>
<dbReference type="CDD" id="cd02195">
    <property type="entry name" value="SelD"/>
    <property type="match status" value="1"/>
</dbReference>
<feature type="domain" description="PurM-like N-terminal" evidence="6">
    <location>
        <begin position="433"/>
        <end position="541"/>
    </location>
</feature>